<dbReference type="CDD" id="cd06257">
    <property type="entry name" value="DnaJ"/>
    <property type="match status" value="1"/>
</dbReference>
<dbReference type="Gene3D" id="1.10.287.110">
    <property type="entry name" value="DnaJ domain"/>
    <property type="match status" value="1"/>
</dbReference>
<organism evidence="3 4">
    <name type="scientific">Cryoendolithus antarcticus</name>
    <dbReference type="NCBI Taxonomy" id="1507870"/>
    <lineage>
        <taxon>Eukaryota</taxon>
        <taxon>Fungi</taxon>
        <taxon>Dikarya</taxon>
        <taxon>Ascomycota</taxon>
        <taxon>Pezizomycotina</taxon>
        <taxon>Dothideomycetes</taxon>
        <taxon>Dothideomycetidae</taxon>
        <taxon>Cladosporiales</taxon>
        <taxon>Cladosporiaceae</taxon>
        <taxon>Cryoendolithus</taxon>
    </lineage>
</organism>
<dbReference type="PROSITE" id="PS50076">
    <property type="entry name" value="DNAJ_2"/>
    <property type="match status" value="1"/>
</dbReference>
<reference evidence="4" key="1">
    <citation type="submission" date="2017-03" db="EMBL/GenBank/DDBJ databases">
        <title>Genomes of endolithic fungi from Antarctica.</title>
        <authorList>
            <person name="Coleine C."/>
            <person name="Masonjones S."/>
            <person name="Stajich J.E."/>
        </authorList>
    </citation>
    <scope>NUCLEOTIDE SEQUENCE [LARGE SCALE GENOMIC DNA]</scope>
    <source>
        <strain evidence="4">CCFEE 5527</strain>
    </source>
</reference>
<proteinExistence type="predicted"/>
<keyword evidence="4" id="KW-1185">Reference proteome</keyword>
<dbReference type="GO" id="GO:0016558">
    <property type="term" value="P:protein import into peroxisome matrix"/>
    <property type="evidence" value="ECO:0007669"/>
    <property type="project" value="TreeGrafter"/>
</dbReference>
<dbReference type="PANTHER" id="PTHR45006">
    <property type="entry name" value="DNAJ-LIKE PROTEIN 1"/>
    <property type="match status" value="1"/>
</dbReference>
<dbReference type="EMBL" id="NAJO01000013">
    <property type="protein sequence ID" value="OQO08116.1"/>
    <property type="molecule type" value="Genomic_DNA"/>
</dbReference>
<evidence type="ECO:0000313" key="3">
    <source>
        <dbReference type="EMBL" id="OQO08116.1"/>
    </source>
</evidence>
<dbReference type="PRINTS" id="PR00625">
    <property type="entry name" value="JDOMAIN"/>
</dbReference>
<dbReference type="Pfam" id="PF00226">
    <property type="entry name" value="DnaJ"/>
    <property type="match status" value="1"/>
</dbReference>
<dbReference type="OrthoDB" id="376357at2759"/>
<dbReference type="SUPFAM" id="SSF46565">
    <property type="entry name" value="Chaperone J-domain"/>
    <property type="match status" value="1"/>
</dbReference>
<feature type="region of interest" description="Disordered" evidence="1">
    <location>
        <begin position="264"/>
        <end position="288"/>
    </location>
</feature>
<evidence type="ECO:0000256" key="1">
    <source>
        <dbReference type="SAM" id="MobiDB-lite"/>
    </source>
</evidence>
<protein>
    <recommendedName>
        <fullName evidence="2">J domain-containing protein</fullName>
    </recommendedName>
</protein>
<evidence type="ECO:0000313" key="4">
    <source>
        <dbReference type="Proteomes" id="UP000192596"/>
    </source>
</evidence>
<sequence>MSSHPSIENVRAWVARDEEAFRRQNALLDDLQRTPASELKSHHRNVIAQWDRSIIKDCNRHLFLLEDIESPSAEERELMQQLNRLVVLGDHMVDRALAVQAELEAKLGAVDLSDEPLPVPKTKESVEKTVGSKPLTMPFPPMKNLPSSVRANPLPTVEKPLPEPASIPHTVVRTPSPPDQPAAAPGVEDESTMQGEEPEPVTPSDLYALLGVAPDVPFTDLKKAIRKQSIRMHPDKNLDDPDASSKFSDFVAAMKIFESEESRAHLDETGNDDGVNNLARKVRNLKAA</sequence>
<name>A0A1V8T9N6_9PEZI</name>
<dbReference type="STRING" id="1507870.A0A1V8T9N6"/>
<dbReference type="InterPro" id="IPR052814">
    <property type="entry name" value="Peroxisomal_DnaJ"/>
</dbReference>
<comment type="caution">
    <text evidence="3">The sequence shown here is derived from an EMBL/GenBank/DDBJ whole genome shotgun (WGS) entry which is preliminary data.</text>
</comment>
<feature type="domain" description="J" evidence="2">
    <location>
        <begin position="205"/>
        <end position="270"/>
    </location>
</feature>
<dbReference type="InterPro" id="IPR036869">
    <property type="entry name" value="J_dom_sf"/>
</dbReference>
<feature type="region of interest" description="Disordered" evidence="1">
    <location>
        <begin position="115"/>
        <end position="202"/>
    </location>
</feature>
<dbReference type="GO" id="GO:0005829">
    <property type="term" value="C:cytosol"/>
    <property type="evidence" value="ECO:0007669"/>
    <property type="project" value="TreeGrafter"/>
</dbReference>
<dbReference type="InParanoid" id="A0A1V8T9N6"/>
<dbReference type="Proteomes" id="UP000192596">
    <property type="component" value="Unassembled WGS sequence"/>
</dbReference>
<dbReference type="PANTHER" id="PTHR45006:SF1">
    <property type="entry name" value="DNAJ-LIKE PROTEIN 1"/>
    <property type="match status" value="1"/>
</dbReference>
<dbReference type="SMART" id="SM00271">
    <property type="entry name" value="DnaJ"/>
    <property type="match status" value="1"/>
</dbReference>
<dbReference type="InterPro" id="IPR001623">
    <property type="entry name" value="DnaJ_domain"/>
</dbReference>
<gene>
    <name evidence="3" type="ORF">B0A48_06910</name>
</gene>
<accession>A0A1V8T9N6</accession>
<evidence type="ECO:0000259" key="2">
    <source>
        <dbReference type="PROSITE" id="PS50076"/>
    </source>
</evidence>
<dbReference type="AlphaFoldDB" id="A0A1V8T9N6"/>
<feature type="compositionally biased region" description="Acidic residues" evidence="1">
    <location>
        <begin position="187"/>
        <end position="199"/>
    </location>
</feature>